<evidence type="ECO:0000313" key="7">
    <source>
        <dbReference type="EMBL" id="KAB8915433.1"/>
    </source>
</evidence>
<keyword evidence="3" id="KW-0325">Glycoprotein</keyword>
<accession>A0A5N6L566</accession>
<evidence type="ECO:0000256" key="3">
    <source>
        <dbReference type="ARBA" id="ARBA00023180"/>
    </source>
</evidence>
<dbReference type="PANTHER" id="PTHR32444:SF235">
    <property type="entry name" value="OS01G0783900 PROTEIN"/>
    <property type="match status" value="1"/>
</dbReference>
<keyword evidence="1 5" id="KW-0732">Signal</keyword>
<dbReference type="Proteomes" id="UP000327013">
    <property type="component" value="Unassembled WGS sequence"/>
</dbReference>
<protein>
    <recommendedName>
        <fullName evidence="6">Bulb-type lectin domain-containing protein</fullName>
    </recommendedName>
</protein>
<keyword evidence="2" id="KW-1015">Disulfide bond</keyword>
<keyword evidence="8" id="KW-1185">Reference proteome</keyword>
<comment type="caution">
    <text evidence="7">The sequence shown here is derived from an EMBL/GenBank/DDBJ whole genome shotgun (WGS) entry which is preliminary data.</text>
</comment>
<evidence type="ECO:0000256" key="1">
    <source>
        <dbReference type="ARBA" id="ARBA00022729"/>
    </source>
</evidence>
<proteinExistence type="predicted"/>
<evidence type="ECO:0000256" key="2">
    <source>
        <dbReference type="ARBA" id="ARBA00023157"/>
    </source>
</evidence>
<organism evidence="7 8">
    <name type="scientific">Carpinus fangiana</name>
    <dbReference type="NCBI Taxonomy" id="176857"/>
    <lineage>
        <taxon>Eukaryota</taxon>
        <taxon>Viridiplantae</taxon>
        <taxon>Streptophyta</taxon>
        <taxon>Embryophyta</taxon>
        <taxon>Tracheophyta</taxon>
        <taxon>Spermatophyta</taxon>
        <taxon>Magnoliopsida</taxon>
        <taxon>eudicotyledons</taxon>
        <taxon>Gunneridae</taxon>
        <taxon>Pentapetalae</taxon>
        <taxon>rosids</taxon>
        <taxon>fabids</taxon>
        <taxon>Fagales</taxon>
        <taxon>Betulaceae</taxon>
        <taxon>Carpinus</taxon>
    </lineage>
</organism>
<dbReference type="SMART" id="SM00108">
    <property type="entry name" value="B_lectin"/>
    <property type="match status" value="1"/>
</dbReference>
<feature type="chain" id="PRO_5024466349" description="Bulb-type lectin domain-containing protein" evidence="5">
    <location>
        <begin position="26"/>
        <end position="406"/>
    </location>
</feature>
<feature type="domain" description="Bulb-type lectin" evidence="6">
    <location>
        <begin position="29"/>
        <end position="152"/>
    </location>
</feature>
<keyword evidence="4" id="KW-0472">Membrane</keyword>
<sequence>MIRRISPLIASLLLLFCLALHFPNATLFLDTIPPGQSLNTSDSVVSAERRFGLGFFSPENSTKHYVVIYKFTYWYVSNDDIVWVANREHPFPNSSVILTFNSDGNLVISDVRSLHVLTNTSGGNDTYAKLLDTGWSLITSGKSDEDPAPGLFSLQYLGSRKEVILIMGSEQYWSSPLIDHLADIFVVDGDYFTWPISNYTNGSRRIRLDISGNLLLQTWMIGRNWFSFCLNYNNNINCTATDTIRPGQSLSTSETIVSANGREDPFLNSSAVLTLDPDGNLVISDGKLLHVLTNTTSAYAMRQPMSHVIVCQDSSPMLKDVREKQIYSAAMLFRNMGFFPCLKFICLLIPSSCNTNSTNGTVTDTGFKNMKDIGNNQSRKIIIPTASITVLVTLGLFVYYVTEEKA</sequence>
<feature type="signal peptide" evidence="5">
    <location>
        <begin position="1"/>
        <end position="25"/>
    </location>
</feature>
<keyword evidence="4" id="KW-1133">Transmembrane helix</keyword>
<dbReference type="InterPro" id="IPR001480">
    <property type="entry name" value="Bulb-type_lectin_dom"/>
</dbReference>
<dbReference type="PANTHER" id="PTHR32444">
    <property type="entry name" value="BULB-TYPE LECTIN DOMAIN-CONTAINING PROTEIN"/>
    <property type="match status" value="1"/>
</dbReference>
<dbReference type="Pfam" id="PF01453">
    <property type="entry name" value="B_lectin"/>
    <property type="match status" value="1"/>
</dbReference>
<keyword evidence="4" id="KW-0812">Transmembrane</keyword>
<dbReference type="EMBL" id="VIBQ01000126">
    <property type="protein sequence ID" value="KAB8915433.1"/>
    <property type="molecule type" value="Genomic_DNA"/>
</dbReference>
<dbReference type="PROSITE" id="PS50927">
    <property type="entry name" value="BULB_LECTIN"/>
    <property type="match status" value="1"/>
</dbReference>
<dbReference type="InterPro" id="IPR036426">
    <property type="entry name" value="Bulb-type_lectin_dom_sf"/>
</dbReference>
<evidence type="ECO:0000313" key="8">
    <source>
        <dbReference type="Proteomes" id="UP000327013"/>
    </source>
</evidence>
<dbReference type="OrthoDB" id="990291at2759"/>
<dbReference type="AlphaFoldDB" id="A0A5N6L566"/>
<name>A0A5N6L566_9ROSI</name>
<evidence type="ECO:0000256" key="4">
    <source>
        <dbReference type="SAM" id="Phobius"/>
    </source>
</evidence>
<dbReference type="SUPFAM" id="SSF51110">
    <property type="entry name" value="alpha-D-mannose-specific plant lectins"/>
    <property type="match status" value="1"/>
</dbReference>
<gene>
    <name evidence="7" type="ORF">FH972_026816</name>
</gene>
<evidence type="ECO:0000256" key="5">
    <source>
        <dbReference type="SAM" id="SignalP"/>
    </source>
</evidence>
<evidence type="ECO:0000259" key="6">
    <source>
        <dbReference type="PROSITE" id="PS50927"/>
    </source>
</evidence>
<dbReference type="Gene3D" id="2.90.10.10">
    <property type="entry name" value="Bulb-type lectin domain"/>
    <property type="match status" value="2"/>
</dbReference>
<feature type="transmembrane region" description="Helical" evidence="4">
    <location>
        <begin position="381"/>
        <end position="401"/>
    </location>
</feature>
<reference evidence="7 8" key="1">
    <citation type="submission" date="2019-06" db="EMBL/GenBank/DDBJ databases">
        <title>A chromosomal-level reference genome of Carpinus fangiana (Coryloideae, Betulaceae).</title>
        <authorList>
            <person name="Yang X."/>
            <person name="Wang Z."/>
            <person name="Zhang L."/>
            <person name="Hao G."/>
            <person name="Liu J."/>
            <person name="Yang Y."/>
        </authorList>
    </citation>
    <scope>NUCLEOTIDE SEQUENCE [LARGE SCALE GENOMIC DNA]</scope>
    <source>
        <strain evidence="7">Cfa_2016G</strain>
        <tissue evidence="7">Leaf</tissue>
    </source>
</reference>